<organism evidence="3">
    <name type="scientific">Enterobius vermicularis</name>
    <name type="common">Human pinworm</name>
    <dbReference type="NCBI Taxonomy" id="51028"/>
    <lineage>
        <taxon>Eukaryota</taxon>
        <taxon>Metazoa</taxon>
        <taxon>Ecdysozoa</taxon>
        <taxon>Nematoda</taxon>
        <taxon>Chromadorea</taxon>
        <taxon>Rhabditida</taxon>
        <taxon>Spirurina</taxon>
        <taxon>Oxyuridomorpha</taxon>
        <taxon>Oxyuroidea</taxon>
        <taxon>Oxyuridae</taxon>
        <taxon>Enterobius</taxon>
    </lineage>
</organism>
<dbReference type="PANTHER" id="PTHR36522">
    <property type="entry name" value="AT HOOK-CONTAINING PROTEIN ATTF-4"/>
    <property type="match status" value="1"/>
</dbReference>
<sequence>FKVKQSDPRGHLTASQALSIARDYILEKAPGLLEEHGGQIKLKLTWAMKLVTRISERQKEIELGLPAGTISNMSRTISGSGIAMPGGNFMADMMAQNLLSQHMSQIISQAMTGAASATPEILNVRELELPKHRENEKGEVIGELDLKQNRSFKPDADDHRFDDEMDAQENDDAVVENENHNHSNEPMQHFISTNAF</sequence>
<dbReference type="AlphaFoldDB" id="A0A0N4VKN7"/>
<dbReference type="PANTHER" id="PTHR36522:SF1">
    <property type="entry name" value="AT HOOK-CONTAINING PROTEIN ATTF-4"/>
    <property type="match status" value="1"/>
</dbReference>
<gene>
    <name evidence="1" type="ORF">EVEC_LOCUS10733</name>
</gene>
<dbReference type="Proteomes" id="UP000274131">
    <property type="component" value="Unassembled WGS sequence"/>
</dbReference>
<dbReference type="OrthoDB" id="5866640at2759"/>
<keyword evidence="2" id="KW-1185">Reference proteome</keyword>
<evidence type="ECO:0000313" key="1">
    <source>
        <dbReference type="EMBL" id="VDD95982.1"/>
    </source>
</evidence>
<proteinExistence type="predicted"/>
<reference evidence="3" key="1">
    <citation type="submission" date="2017-02" db="UniProtKB">
        <authorList>
            <consortium name="WormBaseParasite"/>
        </authorList>
    </citation>
    <scope>IDENTIFICATION</scope>
</reference>
<reference evidence="1 2" key="2">
    <citation type="submission" date="2018-10" db="EMBL/GenBank/DDBJ databases">
        <authorList>
            <consortium name="Pathogen Informatics"/>
        </authorList>
    </citation>
    <scope>NUCLEOTIDE SEQUENCE [LARGE SCALE GENOMIC DNA]</scope>
</reference>
<protein>
    <submittedName>
        <fullName evidence="3">TFIIB domain-containing protein</fullName>
    </submittedName>
</protein>
<name>A0A0N4VKN7_ENTVE</name>
<evidence type="ECO:0000313" key="2">
    <source>
        <dbReference type="Proteomes" id="UP000274131"/>
    </source>
</evidence>
<dbReference type="WBParaSite" id="EVEC_0001142501-mRNA-1">
    <property type="protein sequence ID" value="EVEC_0001142501-mRNA-1"/>
    <property type="gene ID" value="EVEC_0001142501"/>
</dbReference>
<evidence type="ECO:0000313" key="3">
    <source>
        <dbReference type="WBParaSite" id="EVEC_0001142501-mRNA-1"/>
    </source>
</evidence>
<accession>A0A0N4VKN7</accession>
<dbReference type="InterPro" id="IPR038839">
    <property type="entry name" value="Attf-4-like"/>
</dbReference>
<dbReference type="EMBL" id="UXUI01011139">
    <property type="protein sequence ID" value="VDD95982.1"/>
    <property type="molecule type" value="Genomic_DNA"/>
</dbReference>